<keyword evidence="1" id="KW-0808">Transferase</keyword>
<dbReference type="Gene3D" id="3.40.630.30">
    <property type="match status" value="2"/>
</dbReference>
<sequence length="313" mass="34860">MNLSIRLLQSQEIETADRLFRLAFGTFVGLADPFQFAGDAAYIRHRYWTEPTGAFAAELDGQLMGSNLATNWGSFGFFGPLSVHPQLWNQGVAKQLIAAVCDRLEAWGIKQAGLFTFPNSAKHHALYQKFGFWPQYLTAVMAKSASPCEVNCDFLRYSLLRQSEQEQVLMASLELTHRIYPGLDLRKEIQAVSNLELGDTIFLLDDSKVVGLAVCHYGAGTEAGSNNCYVKFAAVLPEIHAVDRFAQLLNLCENMALTVGMSNLLAGVNTSRHEAYRYLIAIGFRTQITGVTMQKPNTPGYNRSDIFALDDWR</sequence>
<keyword evidence="2" id="KW-0012">Acyltransferase</keyword>
<evidence type="ECO:0000259" key="3">
    <source>
        <dbReference type="PROSITE" id="PS51186"/>
    </source>
</evidence>
<dbReference type="PANTHER" id="PTHR43877">
    <property type="entry name" value="AMINOALKYLPHOSPHONATE N-ACETYLTRANSFERASE-RELATED-RELATED"/>
    <property type="match status" value="1"/>
</dbReference>
<dbReference type="PROSITE" id="PS51186">
    <property type="entry name" value="GNAT"/>
    <property type="match status" value="1"/>
</dbReference>
<dbReference type="KEGG" id="rsin:B6N60_02162"/>
<evidence type="ECO:0000256" key="1">
    <source>
        <dbReference type="ARBA" id="ARBA00022679"/>
    </source>
</evidence>
<dbReference type="Pfam" id="PF00583">
    <property type="entry name" value="Acetyltransf_1"/>
    <property type="match status" value="1"/>
</dbReference>
<feature type="domain" description="N-acetyltransferase" evidence="3">
    <location>
        <begin position="3"/>
        <end position="146"/>
    </location>
</feature>
<dbReference type="RefSeq" id="WP_190608948.1">
    <property type="nucleotide sequence ID" value="NZ_CP021056.1"/>
</dbReference>
<dbReference type="Proteomes" id="UP000683511">
    <property type="component" value="Chromosome"/>
</dbReference>
<dbReference type="EMBL" id="CP021056">
    <property type="protein sequence ID" value="QXE23472.1"/>
    <property type="molecule type" value="Genomic_DNA"/>
</dbReference>
<dbReference type="InterPro" id="IPR050832">
    <property type="entry name" value="Bact_Acetyltransf"/>
</dbReference>
<dbReference type="GO" id="GO:0016747">
    <property type="term" value="F:acyltransferase activity, transferring groups other than amino-acyl groups"/>
    <property type="evidence" value="ECO:0007669"/>
    <property type="project" value="InterPro"/>
</dbReference>
<reference evidence="4" key="1">
    <citation type="submission" date="2017-04" db="EMBL/GenBank/DDBJ databases">
        <title>Genome deletions in a multicellular cyanobacterial endosymbiont for morphological adaptation in marine diatoms.</title>
        <authorList>
            <person name="Wang Y."/>
            <person name="Gao H."/>
            <person name="Li R."/>
            <person name="Xu X."/>
        </authorList>
    </citation>
    <scope>NUCLEOTIDE SEQUENCE</scope>
    <source>
        <strain evidence="4">FACHB 800</strain>
    </source>
</reference>
<keyword evidence="5" id="KW-1185">Reference proteome</keyword>
<evidence type="ECO:0000313" key="4">
    <source>
        <dbReference type="EMBL" id="QXE23472.1"/>
    </source>
</evidence>
<name>A0A975Y4S3_9NOST</name>
<dbReference type="InterPro" id="IPR016181">
    <property type="entry name" value="Acyl_CoA_acyltransferase"/>
</dbReference>
<evidence type="ECO:0000256" key="2">
    <source>
        <dbReference type="ARBA" id="ARBA00023315"/>
    </source>
</evidence>
<evidence type="ECO:0000313" key="5">
    <source>
        <dbReference type="Proteomes" id="UP000683511"/>
    </source>
</evidence>
<dbReference type="InterPro" id="IPR000182">
    <property type="entry name" value="GNAT_dom"/>
</dbReference>
<organism evidence="4 5">
    <name type="scientific">Richelia sinica FACHB-800</name>
    <dbReference type="NCBI Taxonomy" id="1357546"/>
    <lineage>
        <taxon>Bacteria</taxon>
        <taxon>Bacillati</taxon>
        <taxon>Cyanobacteriota</taxon>
        <taxon>Cyanophyceae</taxon>
        <taxon>Nostocales</taxon>
        <taxon>Nostocaceae</taxon>
        <taxon>Richelia</taxon>
    </lineage>
</organism>
<protein>
    <submittedName>
        <fullName evidence="4">GCN5-related N-acetyltransferase</fullName>
    </submittedName>
</protein>
<dbReference type="CDD" id="cd04301">
    <property type="entry name" value="NAT_SF"/>
    <property type="match status" value="1"/>
</dbReference>
<proteinExistence type="predicted"/>
<gene>
    <name evidence="4" type="ORF">B6N60_02162</name>
</gene>
<dbReference type="SUPFAM" id="SSF55729">
    <property type="entry name" value="Acyl-CoA N-acyltransferases (Nat)"/>
    <property type="match status" value="2"/>
</dbReference>
<accession>A0A975Y4S3</accession>
<dbReference type="AlphaFoldDB" id="A0A975Y4S3"/>